<keyword evidence="6 11" id="KW-0547">Nucleotide-binding</keyword>
<comment type="pathway">
    <text evidence="1 11">Purine metabolism; IMP biosynthesis via de novo pathway; 5-amino-1-(5-phospho-D-ribosyl)imidazole-4-carboxamide from 5-amino-1-(5-phospho-D-ribosyl)imidazole-4-carboxylate: step 1/2.</text>
</comment>
<dbReference type="CDD" id="cd01415">
    <property type="entry name" value="SAICAR_synt_PurC"/>
    <property type="match status" value="1"/>
</dbReference>
<dbReference type="GO" id="GO:0004639">
    <property type="term" value="F:phosphoribosylaminoimidazolesuccinocarboxamide synthase activity"/>
    <property type="evidence" value="ECO:0007669"/>
    <property type="project" value="UniProtKB-EC"/>
</dbReference>
<dbReference type="NCBIfam" id="TIGR00081">
    <property type="entry name" value="purC"/>
    <property type="match status" value="1"/>
</dbReference>
<dbReference type="Gene3D" id="3.30.470.20">
    <property type="entry name" value="ATP-grasp fold, B domain"/>
    <property type="match status" value="1"/>
</dbReference>
<evidence type="ECO:0000256" key="8">
    <source>
        <dbReference type="ARBA" id="ARBA00022840"/>
    </source>
</evidence>
<dbReference type="SUPFAM" id="SSF56104">
    <property type="entry name" value="SAICAR synthase-like"/>
    <property type="match status" value="1"/>
</dbReference>
<comment type="catalytic activity">
    <reaction evidence="10 11">
        <text>5-amino-1-(5-phospho-D-ribosyl)imidazole-4-carboxylate + L-aspartate + ATP = (2S)-2-[5-amino-1-(5-phospho-beta-D-ribosyl)imidazole-4-carboxamido]succinate + ADP + phosphate + 2 H(+)</text>
        <dbReference type="Rhea" id="RHEA:22628"/>
        <dbReference type="ChEBI" id="CHEBI:15378"/>
        <dbReference type="ChEBI" id="CHEBI:29991"/>
        <dbReference type="ChEBI" id="CHEBI:30616"/>
        <dbReference type="ChEBI" id="CHEBI:43474"/>
        <dbReference type="ChEBI" id="CHEBI:58443"/>
        <dbReference type="ChEBI" id="CHEBI:77657"/>
        <dbReference type="ChEBI" id="CHEBI:456216"/>
        <dbReference type="EC" id="6.3.2.6"/>
    </reaction>
</comment>
<dbReference type="Gene3D" id="3.30.200.20">
    <property type="entry name" value="Phosphorylase Kinase, domain 1"/>
    <property type="match status" value="1"/>
</dbReference>
<evidence type="ECO:0000256" key="2">
    <source>
        <dbReference type="ARBA" id="ARBA00010190"/>
    </source>
</evidence>
<proteinExistence type="inferred from homology"/>
<gene>
    <name evidence="11" type="primary">purC</name>
    <name evidence="13" type="ORF">QE109_12460</name>
</gene>
<name>A0ABT6NEW0_9FIRM</name>
<evidence type="ECO:0000313" key="13">
    <source>
        <dbReference type="EMBL" id="MDH8678964.1"/>
    </source>
</evidence>
<evidence type="ECO:0000256" key="9">
    <source>
        <dbReference type="ARBA" id="ARBA00030409"/>
    </source>
</evidence>
<evidence type="ECO:0000256" key="4">
    <source>
        <dbReference type="ARBA" id="ARBA00016460"/>
    </source>
</evidence>
<dbReference type="InterPro" id="IPR001636">
    <property type="entry name" value="SAICAR_synth"/>
</dbReference>
<evidence type="ECO:0000256" key="5">
    <source>
        <dbReference type="ARBA" id="ARBA00022598"/>
    </source>
</evidence>
<dbReference type="EMBL" id="JARYZI010000008">
    <property type="protein sequence ID" value="MDH8678964.1"/>
    <property type="molecule type" value="Genomic_DNA"/>
</dbReference>
<keyword evidence="8 11" id="KW-0067">ATP-binding</keyword>
<dbReference type="Pfam" id="PF01259">
    <property type="entry name" value="SAICAR_synt"/>
    <property type="match status" value="1"/>
</dbReference>
<reference evidence="13 14" key="1">
    <citation type="submission" date="2023-04" db="EMBL/GenBank/DDBJ databases">
        <title>Fusibacter bizertensis strain WBS, isolated from littoral bottom sediments of the Arctic seas - biochemical and genomic analysis.</title>
        <authorList>
            <person name="Brioukhanov A.L."/>
        </authorList>
    </citation>
    <scope>NUCLEOTIDE SEQUENCE [LARGE SCALE GENOMIC DNA]</scope>
    <source>
        <strain evidence="13 14">WBS</strain>
    </source>
</reference>
<evidence type="ECO:0000313" key="14">
    <source>
        <dbReference type="Proteomes" id="UP001158045"/>
    </source>
</evidence>
<dbReference type="RefSeq" id="WP_281094859.1">
    <property type="nucleotide sequence ID" value="NZ_JARYZI010000008.1"/>
</dbReference>
<dbReference type="HAMAP" id="MF_00137">
    <property type="entry name" value="SAICAR_synth"/>
    <property type="match status" value="1"/>
</dbReference>
<dbReference type="PANTHER" id="PTHR43599:SF3">
    <property type="entry name" value="SI:DKEY-6E2.2"/>
    <property type="match status" value="1"/>
</dbReference>
<evidence type="ECO:0000256" key="3">
    <source>
        <dbReference type="ARBA" id="ARBA00012217"/>
    </source>
</evidence>
<keyword evidence="5 11" id="KW-0436">Ligase</keyword>
<dbReference type="Proteomes" id="UP001158045">
    <property type="component" value="Unassembled WGS sequence"/>
</dbReference>
<dbReference type="EC" id="6.3.2.6" evidence="3 11"/>
<keyword evidence="14" id="KW-1185">Reference proteome</keyword>
<protein>
    <recommendedName>
        <fullName evidence="4 11">Phosphoribosylaminoimidazole-succinocarboxamide synthase</fullName>
        <ecNumber evidence="3 11">6.3.2.6</ecNumber>
    </recommendedName>
    <alternativeName>
        <fullName evidence="9 11">SAICAR synthetase</fullName>
    </alternativeName>
</protein>
<dbReference type="InterPro" id="IPR018236">
    <property type="entry name" value="SAICAR_synthetase_CS"/>
</dbReference>
<feature type="domain" description="SAICAR synthetase/ADE2 N-terminal" evidence="12">
    <location>
        <begin position="6"/>
        <end position="231"/>
    </location>
</feature>
<evidence type="ECO:0000256" key="11">
    <source>
        <dbReference type="HAMAP-Rule" id="MF_00137"/>
    </source>
</evidence>
<comment type="caution">
    <text evidence="13">The sequence shown here is derived from an EMBL/GenBank/DDBJ whole genome shotgun (WGS) entry which is preliminary data.</text>
</comment>
<keyword evidence="7 11" id="KW-0658">Purine biosynthesis</keyword>
<evidence type="ECO:0000256" key="7">
    <source>
        <dbReference type="ARBA" id="ARBA00022755"/>
    </source>
</evidence>
<organism evidence="13 14">
    <name type="scientific">Fusibacter bizertensis</name>
    <dbReference type="NCBI Taxonomy" id="1488331"/>
    <lineage>
        <taxon>Bacteria</taxon>
        <taxon>Bacillati</taxon>
        <taxon>Bacillota</taxon>
        <taxon>Clostridia</taxon>
        <taxon>Eubacteriales</taxon>
        <taxon>Eubacteriales Family XII. Incertae Sedis</taxon>
        <taxon>Fusibacter</taxon>
    </lineage>
</organism>
<evidence type="ECO:0000259" key="12">
    <source>
        <dbReference type="Pfam" id="PF01259"/>
    </source>
</evidence>
<dbReference type="InterPro" id="IPR033934">
    <property type="entry name" value="SAICAR_synt_PurC"/>
</dbReference>
<sequence>MNKLEQLYEGKAKKVFKTEEPDYYLVEYKDDATAFNGEKKGSILDKGVVNNKMSALLFQMLEEKGIPTHFEKLISDREQYVKAVKILPLEVIVRNIAAGSLAKRLGLEEGVVMKETVLEFCYKDDALGDPMINDYHIYAMEFATKEQVEAIKVMSLKINELLLAFFLEHGLKLVDFKLEFGLFKGQVILADEISPDTCRLWDAETNKKMDKDRFRRDLGDVEQTYQEVLSRIQG</sequence>
<dbReference type="PROSITE" id="PS01057">
    <property type="entry name" value="SAICAR_SYNTHETASE_1"/>
    <property type="match status" value="1"/>
</dbReference>
<dbReference type="InterPro" id="IPR028923">
    <property type="entry name" value="SAICAR_synt/ADE2_N"/>
</dbReference>
<dbReference type="InterPro" id="IPR050089">
    <property type="entry name" value="SAICAR_synthetase"/>
</dbReference>
<dbReference type="PANTHER" id="PTHR43599">
    <property type="entry name" value="MULTIFUNCTIONAL PROTEIN ADE2"/>
    <property type="match status" value="1"/>
</dbReference>
<dbReference type="PROSITE" id="PS01058">
    <property type="entry name" value="SAICAR_SYNTHETASE_2"/>
    <property type="match status" value="1"/>
</dbReference>
<evidence type="ECO:0000256" key="10">
    <source>
        <dbReference type="ARBA" id="ARBA00048475"/>
    </source>
</evidence>
<evidence type="ECO:0000256" key="1">
    <source>
        <dbReference type="ARBA" id="ARBA00004672"/>
    </source>
</evidence>
<accession>A0ABT6NEW0</accession>
<evidence type="ECO:0000256" key="6">
    <source>
        <dbReference type="ARBA" id="ARBA00022741"/>
    </source>
</evidence>
<comment type="similarity">
    <text evidence="2 11">Belongs to the SAICAR synthetase family.</text>
</comment>